<evidence type="ECO:0000259" key="3">
    <source>
        <dbReference type="Pfam" id="PF18291"/>
    </source>
</evidence>
<comment type="caution">
    <text evidence="4">The sequence shown here is derived from an EMBL/GenBank/DDBJ whole genome shotgun (WGS) entry which is preliminary data.</text>
</comment>
<protein>
    <submittedName>
        <fullName evidence="4">DNA-binding protein</fullName>
    </submittedName>
</protein>
<keyword evidence="1 4" id="KW-0238">DNA-binding</keyword>
<evidence type="ECO:0000256" key="1">
    <source>
        <dbReference type="ARBA" id="ARBA00023125"/>
    </source>
</evidence>
<dbReference type="InterPro" id="IPR041607">
    <property type="entry name" value="HU-HIG"/>
</dbReference>
<dbReference type="InterPro" id="IPR005902">
    <property type="entry name" value="HU_DNA-bd_put"/>
</dbReference>
<dbReference type="AlphaFoldDB" id="A0A0J6FJD5"/>
<dbReference type="PATRIC" id="fig|328812.4.peg.1476"/>
<evidence type="ECO:0000256" key="2">
    <source>
        <dbReference type="SAM" id="MobiDB-lite"/>
    </source>
</evidence>
<dbReference type="RefSeq" id="WP_048314833.1">
    <property type="nucleotide sequence ID" value="NZ_LFJV01000016.1"/>
</dbReference>
<dbReference type="GO" id="GO:0003677">
    <property type="term" value="F:DNA binding"/>
    <property type="evidence" value="ECO:0007669"/>
    <property type="project" value="UniProtKB-KW"/>
</dbReference>
<sequence length="155" mass="16787">MAFFKRFFKKMSNKWYPQSVTVGKPVGTKEVADRLAQISTVSRSDVYAVLMDLAGVLADYMAQGRSVKIDGLGTFYYTLTAAGQGVETADKVSASQITGVRVRFIPEATRMGGSKSMNRTLISDNIFWMELNDAPETAPEEGGGSSGGGDRPEIE</sequence>
<proteinExistence type="predicted"/>
<dbReference type="InterPro" id="IPR010992">
    <property type="entry name" value="IHF-like_DNA-bd_dom_sf"/>
</dbReference>
<dbReference type="SUPFAM" id="SSF47729">
    <property type="entry name" value="IHF-like DNA-binding proteins"/>
    <property type="match status" value="1"/>
</dbReference>
<dbReference type="Gene3D" id="4.10.520.10">
    <property type="entry name" value="IHF-like DNA-binding proteins"/>
    <property type="match status" value="1"/>
</dbReference>
<name>A0A0J6FJD5_9BACT</name>
<feature type="domain" description="HU" evidence="3">
    <location>
        <begin position="12"/>
        <end position="116"/>
    </location>
</feature>
<organism evidence="4 5">
    <name type="scientific">Parabacteroides goldsteinii</name>
    <dbReference type="NCBI Taxonomy" id="328812"/>
    <lineage>
        <taxon>Bacteria</taxon>
        <taxon>Pseudomonadati</taxon>
        <taxon>Bacteroidota</taxon>
        <taxon>Bacteroidia</taxon>
        <taxon>Bacteroidales</taxon>
        <taxon>Tannerellaceae</taxon>
        <taxon>Parabacteroides</taxon>
    </lineage>
</organism>
<reference evidence="4 5" key="1">
    <citation type="submission" date="2015-06" db="EMBL/GenBank/DDBJ databases">
        <title>Draft Genome Sequence of Parabacteroides goldsteinii with Putative Novel Metallo-Beta-Lactamases Isolated from a Blood Culture from a Human Patient.</title>
        <authorList>
            <person name="Krogh T.J."/>
            <person name="Agergaard C.N."/>
            <person name="Moller-Jensen J."/>
            <person name="Justesen U.S."/>
        </authorList>
    </citation>
    <scope>NUCLEOTIDE SEQUENCE [LARGE SCALE GENOMIC DNA]</scope>
    <source>
        <strain evidence="4 5">910340</strain>
    </source>
</reference>
<dbReference type="EMBL" id="LFJV01000016">
    <property type="protein sequence ID" value="KMM34542.1"/>
    <property type="molecule type" value="Genomic_DNA"/>
</dbReference>
<dbReference type="Proteomes" id="UP000036166">
    <property type="component" value="Unassembled WGS sequence"/>
</dbReference>
<evidence type="ECO:0000313" key="5">
    <source>
        <dbReference type="Proteomes" id="UP000036166"/>
    </source>
</evidence>
<gene>
    <name evidence="4" type="ORF">ACM15_06530</name>
</gene>
<dbReference type="NCBIfam" id="TIGR01201">
    <property type="entry name" value="HU_rel"/>
    <property type="match status" value="1"/>
</dbReference>
<feature type="region of interest" description="Disordered" evidence="2">
    <location>
        <begin position="135"/>
        <end position="155"/>
    </location>
</feature>
<accession>A0A0J6FJD5</accession>
<evidence type="ECO:0000313" key="4">
    <source>
        <dbReference type="EMBL" id="KMM34542.1"/>
    </source>
</evidence>
<dbReference type="Pfam" id="PF18291">
    <property type="entry name" value="HU-HIG"/>
    <property type="match status" value="1"/>
</dbReference>